<dbReference type="Proteomes" id="UP000323632">
    <property type="component" value="Unassembled WGS sequence"/>
</dbReference>
<accession>A0A5M6CDN7</accession>
<organism evidence="2 3">
    <name type="scientific">Taibaiella lutea</name>
    <dbReference type="NCBI Taxonomy" id="2608001"/>
    <lineage>
        <taxon>Bacteria</taxon>
        <taxon>Pseudomonadati</taxon>
        <taxon>Bacteroidota</taxon>
        <taxon>Chitinophagia</taxon>
        <taxon>Chitinophagales</taxon>
        <taxon>Chitinophagaceae</taxon>
        <taxon>Taibaiella</taxon>
    </lineage>
</organism>
<proteinExistence type="predicted"/>
<dbReference type="AlphaFoldDB" id="A0A5M6CDN7"/>
<dbReference type="RefSeq" id="WP_150034073.1">
    <property type="nucleotide sequence ID" value="NZ_VWSH01000004.1"/>
</dbReference>
<dbReference type="NCBIfam" id="NF047646">
    <property type="entry name" value="REP_Tyr_transpos"/>
    <property type="match status" value="1"/>
</dbReference>
<dbReference type="PANTHER" id="PTHR36966">
    <property type="entry name" value="REP-ASSOCIATED TYROSINE TRANSPOSASE"/>
    <property type="match status" value="1"/>
</dbReference>
<dbReference type="GO" id="GO:0004803">
    <property type="term" value="F:transposase activity"/>
    <property type="evidence" value="ECO:0007669"/>
    <property type="project" value="InterPro"/>
</dbReference>
<dbReference type="PANTHER" id="PTHR36966:SF1">
    <property type="entry name" value="REP-ASSOCIATED TYROSINE TRANSPOSASE"/>
    <property type="match status" value="1"/>
</dbReference>
<comment type="caution">
    <text evidence="2">The sequence shown here is derived from an EMBL/GenBank/DDBJ whole genome shotgun (WGS) entry which is preliminary data.</text>
</comment>
<evidence type="ECO:0000313" key="2">
    <source>
        <dbReference type="EMBL" id="KAA5532570.1"/>
    </source>
</evidence>
<name>A0A5M6CDN7_9BACT</name>
<dbReference type="Gene3D" id="3.30.70.1290">
    <property type="entry name" value="Transposase IS200-like"/>
    <property type="match status" value="1"/>
</dbReference>
<dbReference type="InterPro" id="IPR052715">
    <property type="entry name" value="RAYT_transposase"/>
</dbReference>
<dbReference type="EMBL" id="VWSH01000004">
    <property type="protein sequence ID" value="KAA5532570.1"/>
    <property type="molecule type" value="Genomic_DNA"/>
</dbReference>
<feature type="domain" description="Transposase IS200-like" evidence="1">
    <location>
        <begin position="9"/>
        <end position="148"/>
    </location>
</feature>
<evidence type="ECO:0000259" key="1">
    <source>
        <dbReference type="SMART" id="SM01321"/>
    </source>
</evidence>
<dbReference type="SMART" id="SM01321">
    <property type="entry name" value="Y1_Tnp"/>
    <property type="match status" value="1"/>
</dbReference>
<gene>
    <name evidence="2" type="ORF">F0919_17460</name>
</gene>
<evidence type="ECO:0000313" key="3">
    <source>
        <dbReference type="Proteomes" id="UP000323632"/>
    </source>
</evidence>
<dbReference type="Pfam" id="PF01797">
    <property type="entry name" value="Y1_Tnp"/>
    <property type="match status" value="1"/>
</dbReference>
<sequence>MSRKYKFLNPEGLYFVSFATVNWMDVFVREAYFCIVTDSLNYCNDHLGMEIFCWCIMPSHVHLIFRAKENNPSQVLGRFKEFTSKQLAKAIQQNITESRREWILWMMQRAAEKNSSVSKFQFWQHHNKPIELWSVEVIEQKVNYIHDNPVKAGFVLESFHWKYSSASDYAGVKGLVKMELLW</sequence>
<protein>
    <submittedName>
        <fullName evidence="2">Transposase</fullName>
    </submittedName>
</protein>
<dbReference type="InterPro" id="IPR036515">
    <property type="entry name" value="Transposase_17_sf"/>
</dbReference>
<dbReference type="InterPro" id="IPR002686">
    <property type="entry name" value="Transposase_17"/>
</dbReference>
<reference evidence="2 3" key="1">
    <citation type="submission" date="2019-09" db="EMBL/GenBank/DDBJ databases">
        <title>Genome sequence and assembly of Taibaiella sp.</title>
        <authorList>
            <person name="Chhetri G."/>
        </authorList>
    </citation>
    <scope>NUCLEOTIDE SEQUENCE [LARGE SCALE GENOMIC DNA]</scope>
    <source>
        <strain evidence="2 3">KVB11</strain>
    </source>
</reference>
<dbReference type="GO" id="GO:0043565">
    <property type="term" value="F:sequence-specific DNA binding"/>
    <property type="evidence" value="ECO:0007669"/>
    <property type="project" value="TreeGrafter"/>
</dbReference>
<dbReference type="GO" id="GO:0006313">
    <property type="term" value="P:DNA transposition"/>
    <property type="evidence" value="ECO:0007669"/>
    <property type="project" value="InterPro"/>
</dbReference>
<dbReference type="SUPFAM" id="SSF143422">
    <property type="entry name" value="Transposase IS200-like"/>
    <property type="match status" value="1"/>
</dbReference>
<keyword evidence="3" id="KW-1185">Reference proteome</keyword>